<name>A0A1F5YGK6_9BACT</name>
<comment type="caution">
    <text evidence="2">The sequence shown here is derived from an EMBL/GenBank/DDBJ whole genome shotgun (WGS) entry which is preliminary data.</text>
</comment>
<organism evidence="2 3">
    <name type="scientific">Candidatus Glassbacteria bacterium GWA2_58_10</name>
    <dbReference type="NCBI Taxonomy" id="1817865"/>
    <lineage>
        <taxon>Bacteria</taxon>
        <taxon>Candidatus Glassiibacteriota</taxon>
    </lineage>
</organism>
<reference evidence="2 3" key="1">
    <citation type="journal article" date="2016" name="Nat. Commun.">
        <title>Thousands of microbial genomes shed light on interconnected biogeochemical processes in an aquifer system.</title>
        <authorList>
            <person name="Anantharaman K."/>
            <person name="Brown C.T."/>
            <person name="Hug L.A."/>
            <person name="Sharon I."/>
            <person name="Castelle C.J."/>
            <person name="Probst A.J."/>
            <person name="Thomas B.C."/>
            <person name="Singh A."/>
            <person name="Wilkins M.J."/>
            <person name="Karaoz U."/>
            <person name="Brodie E.L."/>
            <person name="Williams K.H."/>
            <person name="Hubbard S.S."/>
            <person name="Banfield J.F."/>
        </authorList>
    </citation>
    <scope>NUCLEOTIDE SEQUENCE [LARGE SCALE GENOMIC DNA]</scope>
</reference>
<protein>
    <submittedName>
        <fullName evidence="2">Uncharacterized protein</fullName>
    </submittedName>
</protein>
<dbReference type="Proteomes" id="UP000176992">
    <property type="component" value="Unassembled WGS sequence"/>
</dbReference>
<dbReference type="EMBL" id="MFIV01000051">
    <property type="protein sequence ID" value="OGF98981.1"/>
    <property type="molecule type" value="Genomic_DNA"/>
</dbReference>
<dbReference type="AlphaFoldDB" id="A0A1F5YGK6"/>
<keyword evidence="1" id="KW-0472">Membrane</keyword>
<gene>
    <name evidence="2" type="ORF">A2Z86_08620</name>
</gene>
<sequence>MKRDTITIVLVSKNREPLTIELSVKEVILISVLLLSLIGAAVFSMVNFRNLKSSHYQLSSSAEQLKEEISQKEGKITELKSKLEAQKGIILLIGEKNDTSQMQAGVYSKEIQIEELQISTAGDSLNLSFRLSRNSMEDRLISGYLLIIAEHESGDQSKFATYPEFQMSPGVPLNYRNGDPYSIRKFKLINTSMRLKDKPFNYNKLKFMVFDSEGRVLLFDNRVLAW</sequence>
<evidence type="ECO:0000313" key="2">
    <source>
        <dbReference type="EMBL" id="OGF98981.1"/>
    </source>
</evidence>
<keyword evidence="1" id="KW-0812">Transmembrane</keyword>
<feature type="transmembrane region" description="Helical" evidence="1">
    <location>
        <begin position="27"/>
        <end position="48"/>
    </location>
</feature>
<evidence type="ECO:0000256" key="1">
    <source>
        <dbReference type="SAM" id="Phobius"/>
    </source>
</evidence>
<evidence type="ECO:0000313" key="3">
    <source>
        <dbReference type="Proteomes" id="UP000176992"/>
    </source>
</evidence>
<accession>A0A1F5YGK6</accession>
<keyword evidence="1" id="KW-1133">Transmembrane helix</keyword>
<proteinExistence type="predicted"/>